<comment type="caution">
    <text evidence="1">The sequence shown here is derived from an EMBL/GenBank/DDBJ whole genome shotgun (WGS) entry which is preliminary data.</text>
</comment>
<keyword evidence="1" id="KW-0808">Transferase</keyword>
<dbReference type="EMBL" id="NNRN01000056">
    <property type="protein sequence ID" value="OYR26034.1"/>
    <property type="molecule type" value="Genomic_DNA"/>
</dbReference>
<evidence type="ECO:0000313" key="1">
    <source>
        <dbReference type="EMBL" id="OYR26034.1"/>
    </source>
</evidence>
<gene>
    <name evidence="1" type="ORF">CES86_4088</name>
</gene>
<proteinExistence type="predicted"/>
<accession>A0A256GFW9</accession>
<dbReference type="GO" id="GO:0016301">
    <property type="term" value="F:kinase activity"/>
    <property type="evidence" value="ECO:0007669"/>
    <property type="project" value="UniProtKB-KW"/>
</dbReference>
<keyword evidence="1" id="KW-0418">Kinase</keyword>
<name>A0A256GFW9_9HYPH</name>
<protein>
    <submittedName>
        <fullName evidence="1">Signal transduction histidine kinase domain protein</fullName>
    </submittedName>
</protein>
<dbReference type="Proteomes" id="UP000216363">
    <property type="component" value="Unassembled WGS sequence"/>
</dbReference>
<evidence type="ECO:0000313" key="2">
    <source>
        <dbReference type="Proteomes" id="UP000216363"/>
    </source>
</evidence>
<dbReference type="AlphaFoldDB" id="A0A256GFW9"/>
<reference evidence="1 2" key="1">
    <citation type="submission" date="2017-07" db="EMBL/GenBank/DDBJ databases">
        <title>Draft genome of Ochrobactrum lupini type strain LUP21.</title>
        <authorList>
            <person name="Krzyzanowska D.M."/>
            <person name="Jafra S."/>
        </authorList>
    </citation>
    <scope>NUCLEOTIDE SEQUENCE [LARGE SCALE GENOMIC DNA]</scope>
    <source>
        <strain evidence="1 2">LUP21</strain>
    </source>
</reference>
<organism evidence="1 2">
    <name type="scientific">Brucella lupini</name>
    <dbReference type="NCBI Taxonomy" id="255457"/>
    <lineage>
        <taxon>Bacteria</taxon>
        <taxon>Pseudomonadati</taxon>
        <taxon>Pseudomonadota</taxon>
        <taxon>Alphaproteobacteria</taxon>
        <taxon>Hyphomicrobiales</taxon>
        <taxon>Brucellaceae</taxon>
        <taxon>Brucella/Ochrobactrum group</taxon>
        <taxon>Brucella</taxon>
    </lineage>
</organism>
<sequence length="43" mass="4993">MEKFLDSAVLFMHARGQSADEIRMLDWNKNPVGTPEYWPVQSP</sequence>